<evidence type="ECO:0000256" key="2">
    <source>
        <dbReference type="ARBA" id="ARBA00005988"/>
    </source>
</evidence>
<comment type="similarity">
    <text evidence="2 11">Belongs to the peptidase M14 family.</text>
</comment>
<feature type="non-terminal residue" evidence="14">
    <location>
        <position position="1"/>
    </location>
</feature>
<dbReference type="SMART" id="SM00631">
    <property type="entry name" value="Zn_pept"/>
    <property type="match status" value="1"/>
</dbReference>
<dbReference type="Proteomes" id="UP000669903">
    <property type="component" value="Unassembled WGS sequence"/>
</dbReference>
<keyword evidence="3 14" id="KW-0121">Carboxypeptidase</keyword>
<evidence type="ECO:0000313" key="14">
    <source>
        <dbReference type="EMBL" id="KAG5344605.1"/>
    </source>
</evidence>
<dbReference type="InterPro" id="IPR057247">
    <property type="entry name" value="CARBOXYPEPT_ZN_2"/>
</dbReference>
<evidence type="ECO:0000256" key="5">
    <source>
        <dbReference type="ARBA" id="ARBA00022723"/>
    </source>
</evidence>
<evidence type="ECO:0000313" key="15">
    <source>
        <dbReference type="Proteomes" id="UP000669903"/>
    </source>
</evidence>
<dbReference type="InterPro" id="IPR000834">
    <property type="entry name" value="Peptidase_M14"/>
</dbReference>
<feature type="signal peptide" evidence="12">
    <location>
        <begin position="1"/>
        <end position="16"/>
    </location>
</feature>
<evidence type="ECO:0000256" key="7">
    <source>
        <dbReference type="ARBA" id="ARBA00022801"/>
    </source>
</evidence>
<dbReference type="GO" id="GO:0005615">
    <property type="term" value="C:extracellular space"/>
    <property type="evidence" value="ECO:0007669"/>
    <property type="project" value="TreeGrafter"/>
</dbReference>
<dbReference type="PANTHER" id="PTHR11705">
    <property type="entry name" value="PROTEASE FAMILY M14 CARBOXYPEPTIDASE A,B"/>
    <property type="match status" value="1"/>
</dbReference>
<evidence type="ECO:0000256" key="6">
    <source>
        <dbReference type="ARBA" id="ARBA00022729"/>
    </source>
</evidence>
<accession>A0A836G7I6</accession>
<dbReference type="InterPro" id="IPR036990">
    <property type="entry name" value="M14A-like_propep"/>
</dbReference>
<dbReference type="GO" id="GO:0008270">
    <property type="term" value="F:zinc ion binding"/>
    <property type="evidence" value="ECO:0007669"/>
    <property type="project" value="InterPro"/>
</dbReference>
<keyword evidence="9" id="KW-0482">Metalloprotease</keyword>
<dbReference type="SUPFAM" id="SSF53187">
    <property type="entry name" value="Zn-dependent exopeptidases"/>
    <property type="match status" value="1"/>
</dbReference>
<dbReference type="InterPro" id="IPR003146">
    <property type="entry name" value="M14A_act_pep"/>
</dbReference>
<sequence length="463" mass="54129">MWKLLIFYMIVGLVAAEQATFNNYKVIRFNATTLRQAKLFYELTKNHDGFSYWIAPFANKQAELMIAPHKLPEFYEMMKQMQIPYTVFIENVQTLINRAAPARASSTFDFKNYHTLDVINKNLDDLAKQHSKFVQTVVGGQTYEGRQIKGIKVSFKANNPGVFIEGSIHAREWISTATVMYILHKLLKSDNPEIRALAESYDWYIFPSFNPDGYVYTHTKNRLWRKTRKQYSFFCYGSDPNRNWAGGASNSACSETYAGSAPFSEIETKTLSKYIDSISDKLCAYIAFHSYSQLLLIPYGHTTAHLDNYDDLYRIIVSSINTVLYLFAKFIHYIIINSVTFNNGHVKNSFEVYKSLSSKKINSIDVFRNIEKRWRQIECNTNIPYEDFISINEFILTSTRMILLSHPTFYRKNLELYIKLLLENEYRLEIIFREINIRLKKLFSKKSVQKLSNVNDTEDNRYD</sequence>
<feature type="domain" description="Peptidase M14" evidence="13">
    <location>
        <begin position="112"/>
        <end position="463"/>
    </location>
</feature>
<keyword evidence="8" id="KW-0862">Zinc</keyword>
<dbReference type="PRINTS" id="PR00765">
    <property type="entry name" value="CRBOXYPTASEA"/>
</dbReference>
<proteinExistence type="inferred from homology"/>
<evidence type="ECO:0000256" key="10">
    <source>
        <dbReference type="ARBA" id="ARBA00023157"/>
    </source>
</evidence>
<evidence type="ECO:0000256" key="11">
    <source>
        <dbReference type="PROSITE-ProRule" id="PRU01379"/>
    </source>
</evidence>
<evidence type="ECO:0000256" key="1">
    <source>
        <dbReference type="ARBA" id="ARBA00001947"/>
    </source>
</evidence>
<comment type="caution">
    <text evidence="11">Lacks conserved residue(s) required for the propagation of feature annotation.</text>
</comment>
<dbReference type="AlphaFoldDB" id="A0A836G7I6"/>
<organism evidence="14 15">
    <name type="scientific">Acromyrmex charruanus</name>
    <dbReference type="NCBI Taxonomy" id="2715315"/>
    <lineage>
        <taxon>Eukaryota</taxon>
        <taxon>Metazoa</taxon>
        <taxon>Ecdysozoa</taxon>
        <taxon>Arthropoda</taxon>
        <taxon>Hexapoda</taxon>
        <taxon>Insecta</taxon>
        <taxon>Pterygota</taxon>
        <taxon>Neoptera</taxon>
        <taxon>Endopterygota</taxon>
        <taxon>Hymenoptera</taxon>
        <taxon>Apocrita</taxon>
        <taxon>Aculeata</taxon>
        <taxon>Formicoidea</taxon>
        <taxon>Formicidae</taxon>
        <taxon>Myrmicinae</taxon>
        <taxon>Acromyrmex</taxon>
    </lineage>
</organism>
<evidence type="ECO:0000256" key="8">
    <source>
        <dbReference type="ARBA" id="ARBA00022833"/>
    </source>
</evidence>
<feature type="non-terminal residue" evidence="14">
    <location>
        <position position="463"/>
    </location>
</feature>
<keyword evidence="10" id="KW-1015">Disulfide bond</keyword>
<comment type="caution">
    <text evidence="14">The sequence shown here is derived from an EMBL/GenBank/DDBJ whole genome shotgun (WGS) entry which is preliminary data.</text>
</comment>
<protein>
    <submittedName>
        <fullName evidence="14">CBPA1 carboxypeptidase</fullName>
    </submittedName>
</protein>
<dbReference type="PROSITE" id="PS00132">
    <property type="entry name" value="CARBOXYPEPT_ZN_1"/>
    <property type="match status" value="1"/>
</dbReference>
<comment type="cofactor">
    <cofactor evidence="1">
        <name>Zn(2+)</name>
        <dbReference type="ChEBI" id="CHEBI:29105"/>
    </cofactor>
</comment>
<dbReference type="GO" id="GO:0006508">
    <property type="term" value="P:proteolysis"/>
    <property type="evidence" value="ECO:0007669"/>
    <property type="project" value="UniProtKB-KW"/>
</dbReference>
<keyword evidence="15" id="KW-1185">Reference proteome</keyword>
<keyword evidence="5" id="KW-0479">Metal-binding</keyword>
<reference evidence="14" key="1">
    <citation type="submission" date="2020-03" db="EMBL/GenBank/DDBJ databases">
        <title>Relaxed selection underlies rapid genomic changes in the transitions from sociality to social parasitism in ants.</title>
        <authorList>
            <person name="Bi X."/>
        </authorList>
    </citation>
    <scope>NUCLEOTIDE SEQUENCE</scope>
    <source>
        <strain evidence="14">BGI-DK2014a</strain>
        <tissue evidence="14">Whole body</tissue>
    </source>
</reference>
<feature type="chain" id="PRO_5032848791" evidence="12">
    <location>
        <begin position="17"/>
        <end position="463"/>
    </location>
</feature>
<keyword evidence="6 12" id="KW-0732">Signal</keyword>
<evidence type="ECO:0000259" key="13">
    <source>
        <dbReference type="PROSITE" id="PS52035"/>
    </source>
</evidence>
<evidence type="ECO:0000256" key="4">
    <source>
        <dbReference type="ARBA" id="ARBA00022670"/>
    </source>
</evidence>
<dbReference type="Pfam" id="PF00246">
    <property type="entry name" value="Peptidase_M14"/>
    <property type="match status" value="1"/>
</dbReference>
<dbReference type="PROSITE" id="PS52035">
    <property type="entry name" value="PEPTIDASE_M14"/>
    <property type="match status" value="1"/>
</dbReference>
<keyword evidence="4" id="KW-0645">Protease</keyword>
<evidence type="ECO:0000256" key="9">
    <source>
        <dbReference type="ARBA" id="ARBA00023049"/>
    </source>
</evidence>
<name>A0A836G7I6_9HYME</name>
<dbReference type="PROSITE" id="PS00133">
    <property type="entry name" value="CARBOXYPEPT_ZN_2"/>
    <property type="match status" value="1"/>
</dbReference>
<dbReference type="EMBL" id="JAANIC010002521">
    <property type="protein sequence ID" value="KAG5344605.1"/>
    <property type="molecule type" value="Genomic_DNA"/>
</dbReference>
<dbReference type="GO" id="GO:0004181">
    <property type="term" value="F:metallocarboxypeptidase activity"/>
    <property type="evidence" value="ECO:0007669"/>
    <property type="project" value="InterPro"/>
</dbReference>
<dbReference type="InterPro" id="IPR057246">
    <property type="entry name" value="CARBOXYPEPT_ZN_1"/>
</dbReference>
<dbReference type="Gene3D" id="3.30.70.340">
    <property type="entry name" value="Metallocarboxypeptidase-like"/>
    <property type="match status" value="1"/>
</dbReference>
<evidence type="ECO:0000256" key="3">
    <source>
        <dbReference type="ARBA" id="ARBA00022645"/>
    </source>
</evidence>
<dbReference type="Gene3D" id="3.40.630.10">
    <property type="entry name" value="Zn peptidases"/>
    <property type="match status" value="1"/>
</dbReference>
<keyword evidence="7" id="KW-0378">Hydrolase</keyword>
<gene>
    <name evidence="14" type="ORF">G6Z76_0010878</name>
</gene>
<evidence type="ECO:0000256" key="12">
    <source>
        <dbReference type="SAM" id="SignalP"/>
    </source>
</evidence>
<dbReference type="Pfam" id="PF02244">
    <property type="entry name" value="Propep_M14"/>
    <property type="match status" value="1"/>
</dbReference>
<dbReference type="SUPFAM" id="SSF54897">
    <property type="entry name" value="Protease propeptides/inhibitors"/>
    <property type="match status" value="1"/>
</dbReference>
<dbReference type="PANTHER" id="PTHR11705:SF153">
    <property type="entry name" value="ZINC CARBOXYPEPTIDASE A 1-LIKE PROTEIN"/>
    <property type="match status" value="1"/>
</dbReference>
<dbReference type="FunFam" id="3.40.630.10:FF:000084">
    <property type="entry name" value="Carboxypeptidase B2"/>
    <property type="match status" value="1"/>
</dbReference>